<name>A0A955L8M4_9BACT</name>
<keyword evidence="6" id="KW-0342">GTP-binding</keyword>
<reference evidence="11" key="2">
    <citation type="journal article" date="2021" name="Microbiome">
        <title>Successional dynamics and alternative stable states in a saline activated sludge microbial community over 9 years.</title>
        <authorList>
            <person name="Wang Y."/>
            <person name="Ye J."/>
            <person name="Ju F."/>
            <person name="Liu L."/>
            <person name="Boyd J.A."/>
            <person name="Deng Y."/>
            <person name="Parks D.H."/>
            <person name="Jiang X."/>
            <person name="Yin X."/>
            <person name="Woodcroft B.J."/>
            <person name="Tyson G.W."/>
            <person name="Hugenholtz P."/>
            <person name="Polz M.F."/>
            <person name="Zhang T."/>
        </authorList>
    </citation>
    <scope>NUCLEOTIDE SEQUENCE</scope>
    <source>
        <strain evidence="11">HKST-UBA11</strain>
    </source>
</reference>
<dbReference type="InterPro" id="IPR036925">
    <property type="entry name" value="TIF_IF2_dom3_sf"/>
</dbReference>
<organism evidence="11 12">
    <name type="scientific">Candidatus Dojkabacteria bacterium</name>
    <dbReference type="NCBI Taxonomy" id="2099670"/>
    <lineage>
        <taxon>Bacteria</taxon>
        <taxon>Candidatus Dojkabacteria</taxon>
    </lineage>
</organism>
<comment type="similarity">
    <text evidence="1 8">Belongs to the TRAFAC class translation factor GTPase superfamily. Classic translation factor GTPase family. IF-2 subfamily.</text>
</comment>
<dbReference type="SUPFAM" id="SSF52540">
    <property type="entry name" value="P-loop containing nucleoside triphosphate hydrolases"/>
    <property type="match status" value="1"/>
</dbReference>
<dbReference type="Gene3D" id="3.40.50.10050">
    <property type="entry name" value="Translation initiation factor IF- 2, domain 3"/>
    <property type="match status" value="1"/>
</dbReference>
<dbReference type="Pfam" id="PF00009">
    <property type="entry name" value="GTP_EFTU"/>
    <property type="match status" value="1"/>
</dbReference>
<evidence type="ECO:0000256" key="5">
    <source>
        <dbReference type="ARBA" id="ARBA00022917"/>
    </source>
</evidence>
<dbReference type="InterPro" id="IPR015760">
    <property type="entry name" value="TIF_IF2"/>
</dbReference>
<sequence>MSKSTYNLSRPPIIAVMGHVDHGKTTLLDAVRDTNVQEGEAGGITQNTRAHDVVYDGQHMTFIDTPGHEAFSGMRSRGAHVTDIVLLVVAADDGIQPQTIESIKFAKKSKAPIVIAVNKSDLPGVELEKLKSQFAQHDVLVEEYGGDVQMFSVSAIKGDGLDELLEGLLLQAEISELEKKDPEFGHAQVITLESKTDDKLGSVALCLVQAGEIKTGDVLVFESQKITVRAILDEYQEALEVGTVSTPVWIVGLNEVSQTGSIGYAVESEKEAKAVQKAIEQKEEEIAEEEDGEEGEVDDLSILAGLLAQEQKDEDLKKLNVVVRTDSQGTLEVVEHELRSLNTDEVHVNILSSGTGAVTRKDVVTAKNAHGIVIGFQVPIPSDLTPIIQDEKVLVRIYSVIYELIEEVHDAMSGLLEPEEIEEEVATAKVKKVFELTNGDLVAGSVVVE</sequence>
<gene>
    <name evidence="11" type="primary">infB</name>
    <name evidence="11" type="ORF">KC717_05415</name>
</gene>
<evidence type="ECO:0000256" key="8">
    <source>
        <dbReference type="RuleBase" id="RU000644"/>
    </source>
</evidence>
<dbReference type="InterPro" id="IPR053905">
    <property type="entry name" value="EF-G-like_DII"/>
</dbReference>
<dbReference type="InterPro" id="IPR000178">
    <property type="entry name" value="TF_IF2_bacterial-like"/>
</dbReference>
<dbReference type="Pfam" id="PF22042">
    <property type="entry name" value="EF-G_D2"/>
    <property type="match status" value="1"/>
</dbReference>
<dbReference type="PROSITE" id="PS51722">
    <property type="entry name" value="G_TR_2"/>
    <property type="match status" value="1"/>
</dbReference>
<dbReference type="AlphaFoldDB" id="A0A955L8M4"/>
<dbReference type="SUPFAM" id="SSF50447">
    <property type="entry name" value="Translation proteins"/>
    <property type="match status" value="1"/>
</dbReference>
<evidence type="ECO:0000259" key="10">
    <source>
        <dbReference type="PROSITE" id="PS51722"/>
    </source>
</evidence>
<dbReference type="InterPro" id="IPR023115">
    <property type="entry name" value="TIF_IF2_dom3"/>
</dbReference>
<evidence type="ECO:0000313" key="11">
    <source>
        <dbReference type="EMBL" id="MCA9386059.1"/>
    </source>
</evidence>
<evidence type="ECO:0000256" key="1">
    <source>
        <dbReference type="ARBA" id="ARBA00007733"/>
    </source>
</evidence>
<dbReference type="EMBL" id="JAGQLH010000073">
    <property type="protein sequence ID" value="MCA9386059.1"/>
    <property type="molecule type" value="Genomic_DNA"/>
</dbReference>
<dbReference type="CDD" id="cd01887">
    <property type="entry name" value="IF2_eIF5B"/>
    <property type="match status" value="1"/>
</dbReference>
<keyword evidence="4" id="KW-0547">Nucleotide-binding</keyword>
<evidence type="ECO:0000256" key="2">
    <source>
        <dbReference type="ARBA" id="ARBA00020675"/>
    </source>
</evidence>
<dbReference type="PANTHER" id="PTHR43381:SF4">
    <property type="entry name" value="EUKARYOTIC TRANSLATION INITIATION FACTOR 5B"/>
    <property type="match status" value="1"/>
</dbReference>
<dbReference type="PANTHER" id="PTHR43381">
    <property type="entry name" value="TRANSLATION INITIATION FACTOR IF-2-RELATED"/>
    <property type="match status" value="1"/>
</dbReference>
<dbReference type="Gene3D" id="3.40.50.300">
    <property type="entry name" value="P-loop containing nucleotide triphosphate hydrolases"/>
    <property type="match status" value="1"/>
</dbReference>
<dbReference type="NCBIfam" id="TIGR00487">
    <property type="entry name" value="IF-2"/>
    <property type="match status" value="1"/>
</dbReference>
<dbReference type="GO" id="GO:0003743">
    <property type="term" value="F:translation initiation factor activity"/>
    <property type="evidence" value="ECO:0007669"/>
    <property type="project" value="UniProtKB-UniRule"/>
</dbReference>
<dbReference type="Pfam" id="PF11987">
    <property type="entry name" value="IF-2"/>
    <property type="match status" value="1"/>
</dbReference>
<keyword evidence="9" id="KW-0175">Coiled coil</keyword>
<accession>A0A955L8M4</accession>
<protein>
    <recommendedName>
        <fullName evidence="2 7">Translation initiation factor IF-2</fullName>
    </recommendedName>
</protein>
<dbReference type="GO" id="GO:0005737">
    <property type="term" value="C:cytoplasm"/>
    <property type="evidence" value="ECO:0007669"/>
    <property type="project" value="UniProtKB-UniRule"/>
</dbReference>
<feature type="non-terminal residue" evidence="11">
    <location>
        <position position="449"/>
    </location>
</feature>
<dbReference type="Gene3D" id="2.40.30.10">
    <property type="entry name" value="Translation factors"/>
    <property type="match status" value="1"/>
</dbReference>
<evidence type="ECO:0000256" key="9">
    <source>
        <dbReference type="SAM" id="Coils"/>
    </source>
</evidence>
<feature type="domain" description="Tr-type G" evidence="10">
    <location>
        <begin position="9"/>
        <end position="176"/>
    </location>
</feature>
<comment type="caution">
    <text evidence="11">The sequence shown here is derived from an EMBL/GenBank/DDBJ whole genome shotgun (WGS) entry which is preliminary data.</text>
</comment>
<evidence type="ECO:0000313" key="12">
    <source>
        <dbReference type="Proteomes" id="UP000754563"/>
    </source>
</evidence>
<evidence type="ECO:0000256" key="6">
    <source>
        <dbReference type="ARBA" id="ARBA00023134"/>
    </source>
</evidence>
<dbReference type="InterPro" id="IPR005225">
    <property type="entry name" value="Small_GTP-bd"/>
</dbReference>
<keyword evidence="3 8" id="KW-0396">Initiation factor</keyword>
<dbReference type="GO" id="GO:0003924">
    <property type="term" value="F:GTPase activity"/>
    <property type="evidence" value="ECO:0007669"/>
    <property type="project" value="InterPro"/>
</dbReference>
<evidence type="ECO:0000256" key="4">
    <source>
        <dbReference type="ARBA" id="ARBA00022741"/>
    </source>
</evidence>
<dbReference type="InterPro" id="IPR027417">
    <property type="entry name" value="P-loop_NTPase"/>
</dbReference>
<evidence type="ECO:0000256" key="3">
    <source>
        <dbReference type="ARBA" id="ARBA00022540"/>
    </source>
</evidence>
<comment type="function">
    <text evidence="8">One of the essential components for the initiation of protein synthesis. Protects formylmethionyl-tRNA from spontaneous hydrolysis and promotes its binding to the 30S ribosomal subunits. Also involved in the hydrolysis of GTP during the formation of the 70S ribosomal complex.</text>
</comment>
<dbReference type="InterPro" id="IPR000795">
    <property type="entry name" value="T_Tr_GTP-bd_dom"/>
</dbReference>
<feature type="coiled-coil region" evidence="9">
    <location>
        <begin position="265"/>
        <end position="292"/>
    </location>
</feature>
<dbReference type="NCBIfam" id="TIGR00231">
    <property type="entry name" value="small_GTP"/>
    <property type="match status" value="1"/>
</dbReference>
<keyword evidence="5 8" id="KW-0648">Protein biosynthesis</keyword>
<dbReference type="FunFam" id="3.40.50.300:FF:000019">
    <property type="entry name" value="Translation initiation factor IF-2"/>
    <property type="match status" value="1"/>
</dbReference>
<dbReference type="SUPFAM" id="SSF52156">
    <property type="entry name" value="Initiation factor IF2/eIF5b, domain 3"/>
    <property type="match status" value="1"/>
</dbReference>
<proteinExistence type="inferred from homology"/>
<dbReference type="FunFam" id="3.40.50.10050:FF:000001">
    <property type="entry name" value="Translation initiation factor IF-2"/>
    <property type="match status" value="1"/>
</dbReference>
<dbReference type="InterPro" id="IPR009000">
    <property type="entry name" value="Transl_B-barrel_sf"/>
</dbReference>
<dbReference type="Proteomes" id="UP000754563">
    <property type="component" value="Unassembled WGS sequence"/>
</dbReference>
<reference evidence="11" key="1">
    <citation type="submission" date="2020-04" db="EMBL/GenBank/DDBJ databases">
        <authorList>
            <person name="Zhang T."/>
        </authorList>
    </citation>
    <scope>NUCLEOTIDE SEQUENCE</scope>
    <source>
        <strain evidence="11">HKST-UBA11</strain>
    </source>
</reference>
<evidence type="ECO:0000256" key="7">
    <source>
        <dbReference type="NCBIfam" id="TIGR00487"/>
    </source>
</evidence>
<dbReference type="GO" id="GO:0005525">
    <property type="term" value="F:GTP binding"/>
    <property type="evidence" value="ECO:0007669"/>
    <property type="project" value="UniProtKB-KW"/>
</dbReference>